<dbReference type="AlphaFoldDB" id="A0A833QVS7"/>
<organism evidence="1 2">
    <name type="scientific">Carex littledalei</name>
    <dbReference type="NCBI Taxonomy" id="544730"/>
    <lineage>
        <taxon>Eukaryota</taxon>
        <taxon>Viridiplantae</taxon>
        <taxon>Streptophyta</taxon>
        <taxon>Embryophyta</taxon>
        <taxon>Tracheophyta</taxon>
        <taxon>Spermatophyta</taxon>
        <taxon>Magnoliopsida</taxon>
        <taxon>Liliopsida</taxon>
        <taxon>Poales</taxon>
        <taxon>Cyperaceae</taxon>
        <taxon>Cyperoideae</taxon>
        <taxon>Cariceae</taxon>
        <taxon>Carex</taxon>
        <taxon>Carex subgen. Euthyceras</taxon>
    </lineage>
</organism>
<accession>A0A833QVS7</accession>
<dbReference type="EMBL" id="SWLB01000008">
    <property type="protein sequence ID" value="KAF3336080.1"/>
    <property type="molecule type" value="Genomic_DNA"/>
</dbReference>
<dbReference type="OrthoDB" id="779330at2759"/>
<evidence type="ECO:0000313" key="2">
    <source>
        <dbReference type="Proteomes" id="UP000623129"/>
    </source>
</evidence>
<sequence>MKRPIAKLGREVEANEENHNLCANQNKGPVENPNPCANLEEPVEDHLQLPVNWSEDQSHGVEKRFSFSHVEGGAEKATGNEKAVTAASVVLRKLPAWASNQSAEVEKGRRGKSKIQTENEGTDFPLAQNLQQIIEAFSGDFDEKKYADMDILEIAEMKGTVFVNPSWWPPEGFPDSL</sequence>
<name>A0A833QVS7_9POAL</name>
<reference evidence="1" key="1">
    <citation type="submission" date="2020-01" db="EMBL/GenBank/DDBJ databases">
        <title>Genome sequence of Kobresia littledalei, the first chromosome-level genome in the family Cyperaceae.</title>
        <authorList>
            <person name="Qu G."/>
        </authorList>
    </citation>
    <scope>NUCLEOTIDE SEQUENCE</scope>
    <source>
        <strain evidence="1">C.B.Clarke</strain>
        <tissue evidence="1">Leaf</tissue>
    </source>
</reference>
<proteinExistence type="predicted"/>
<evidence type="ECO:0000313" key="1">
    <source>
        <dbReference type="EMBL" id="KAF3336080.1"/>
    </source>
</evidence>
<gene>
    <name evidence="1" type="ORF">FCM35_KLT20587</name>
</gene>
<protein>
    <submittedName>
        <fullName evidence="1">Uncharacterized protein</fullName>
    </submittedName>
</protein>
<dbReference type="Proteomes" id="UP000623129">
    <property type="component" value="Unassembled WGS sequence"/>
</dbReference>
<comment type="caution">
    <text evidence="1">The sequence shown here is derived from an EMBL/GenBank/DDBJ whole genome shotgun (WGS) entry which is preliminary data.</text>
</comment>
<keyword evidence="2" id="KW-1185">Reference proteome</keyword>